<dbReference type="InterPro" id="IPR050954">
    <property type="entry name" value="ET_IronSulfur_Cluster-Binding"/>
</dbReference>
<protein>
    <submittedName>
        <fullName evidence="9">Putative dimethylsulfoxide reductase, chain B</fullName>
    </submittedName>
</protein>
<keyword evidence="7" id="KW-0411">Iron-sulfur</keyword>
<evidence type="ECO:0000256" key="7">
    <source>
        <dbReference type="ARBA" id="ARBA00023014"/>
    </source>
</evidence>
<proteinExistence type="predicted"/>
<name>G9XGR0_DESHA</name>
<dbReference type="PATRIC" id="fig|537010.4.peg.118"/>
<evidence type="ECO:0000256" key="1">
    <source>
        <dbReference type="ARBA" id="ARBA00022448"/>
    </source>
</evidence>
<accession>G9XGR0</accession>
<dbReference type="Gene3D" id="3.30.70.20">
    <property type="match status" value="2"/>
</dbReference>
<evidence type="ECO:0000256" key="6">
    <source>
        <dbReference type="ARBA" id="ARBA00023004"/>
    </source>
</evidence>
<evidence type="ECO:0000256" key="4">
    <source>
        <dbReference type="ARBA" id="ARBA00022737"/>
    </source>
</evidence>
<keyword evidence="2" id="KW-0004">4Fe-4S</keyword>
<keyword evidence="5" id="KW-0249">Electron transport</keyword>
<evidence type="ECO:0000256" key="2">
    <source>
        <dbReference type="ARBA" id="ARBA00022485"/>
    </source>
</evidence>
<dbReference type="GO" id="GO:0051539">
    <property type="term" value="F:4 iron, 4 sulfur cluster binding"/>
    <property type="evidence" value="ECO:0007669"/>
    <property type="project" value="UniProtKB-KW"/>
</dbReference>
<dbReference type="SUPFAM" id="SSF54862">
    <property type="entry name" value="4Fe-4S ferredoxins"/>
    <property type="match status" value="1"/>
</dbReference>
<feature type="domain" description="4Fe-4S ferredoxin-type" evidence="8">
    <location>
        <begin position="4"/>
        <end position="34"/>
    </location>
</feature>
<feature type="domain" description="4Fe-4S ferredoxin-type" evidence="8">
    <location>
        <begin position="50"/>
        <end position="81"/>
    </location>
</feature>
<keyword evidence="1" id="KW-0813">Transport</keyword>
<dbReference type="HOGENOM" id="CLU_043374_2_0_9"/>
<sequence length="247" mass="27845">MTQYAFYFDQSRCYSCQACSLACKDWNNLGIGPEKWMTVYEWEEGSLLHSRIHVVAFSCGHCENPVCLKACPNHAIFKETKYGAVLIDQDKCKGTRQCAVVCPYGAPKFADDAPGTKMSKCTMCIDRLEQGDLPICVASCPMRALDFGTLEQMIMKYGNNRQLAGMPEADITRPAVIMTPQAPKKELIPYDKDKAVVLLQQRGELGKVFENIDDLTDLPDDLMNRNRLAMKFRSQDSMLEFTKNHMG</sequence>
<evidence type="ECO:0000313" key="10">
    <source>
        <dbReference type="Proteomes" id="UP000004416"/>
    </source>
</evidence>
<dbReference type="InterPro" id="IPR017896">
    <property type="entry name" value="4Fe4S_Fe-S-bd"/>
</dbReference>
<dbReference type="PANTHER" id="PTHR43177">
    <property type="entry name" value="PROTEIN NRFC"/>
    <property type="match status" value="1"/>
</dbReference>
<dbReference type="PANTHER" id="PTHR43177:SF5">
    <property type="entry name" value="ANAEROBIC DIMETHYL SULFOXIDE REDUCTASE CHAIN B-RELATED"/>
    <property type="match status" value="1"/>
</dbReference>
<organism evidence="9 10">
    <name type="scientific">Desulfitobacterium hafniense DP7</name>
    <dbReference type="NCBI Taxonomy" id="537010"/>
    <lineage>
        <taxon>Bacteria</taxon>
        <taxon>Bacillati</taxon>
        <taxon>Bacillota</taxon>
        <taxon>Clostridia</taxon>
        <taxon>Eubacteriales</taxon>
        <taxon>Desulfitobacteriaceae</taxon>
        <taxon>Desulfitobacterium</taxon>
    </lineage>
</organism>
<evidence type="ECO:0000256" key="5">
    <source>
        <dbReference type="ARBA" id="ARBA00022982"/>
    </source>
</evidence>
<keyword evidence="3" id="KW-0479">Metal-binding</keyword>
<dbReference type="RefSeq" id="WP_005807970.1">
    <property type="nucleotide sequence ID" value="NZ_JH414436.1"/>
</dbReference>
<keyword evidence="4" id="KW-0677">Repeat</keyword>
<keyword evidence="6" id="KW-0408">Iron</keyword>
<evidence type="ECO:0000313" key="9">
    <source>
        <dbReference type="EMBL" id="EHL09095.1"/>
    </source>
</evidence>
<dbReference type="AlphaFoldDB" id="G9XGR0"/>
<dbReference type="GO" id="GO:0046872">
    <property type="term" value="F:metal ion binding"/>
    <property type="evidence" value="ECO:0007669"/>
    <property type="project" value="UniProtKB-KW"/>
</dbReference>
<dbReference type="Proteomes" id="UP000004416">
    <property type="component" value="Unassembled WGS sequence"/>
</dbReference>
<reference evidence="9 10" key="1">
    <citation type="submission" date="2011-08" db="EMBL/GenBank/DDBJ databases">
        <authorList>
            <person name="Weinstock G."/>
            <person name="Sodergren E."/>
            <person name="Clifton S."/>
            <person name="Fulton L."/>
            <person name="Fulton B."/>
            <person name="Courtney L."/>
            <person name="Fronick C."/>
            <person name="Harrison M."/>
            <person name="Strong C."/>
            <person name="Farmer C."/>
            <person name="Delahaunty K."/>
            <person name="Markovic C."/>
            <person name="Hall O."/>
            <person name="Minx P."/>
            <person name="Tomlinson C."/>
            <person name="Mitreva M."/>
            <person name="Hou S."/>
            <person name="Chen J."/>
            <person name="Wollam A."/>
            <person name="Pepin K.H."/>
            <person name="Johnson M."/>
            <person name="Bhonagiri V."/>
            <person name="Zhang X."/>
            <person name="Suruliraj S."/>
            <person name="Warren W."/>
            <person name="Chinwalla A."/>
            <person name="Mardis E.R."/>
            <person name="Wilson R.K."/>
        </authorList>
    </citation>
    <scope>NUCLEOTIDE SEQUENCE [LARGE SCALE GENOMIC DNA]</scope>
    <source>
        <strain evidence="9 10">DP7</strain>
    </source>
</reference>
<dbReference type="CDD" id="cd16371">
    <property type="entry name" value="DMSOR_beta_like"/>
    <property type="match status" value="1"/>
</dbReference>
<comment type="caution">
    <text evidence="9">The sequence shown here is derived from an EMBL/GenBank/DDBJ whole genome shotgun (WGS) entry which is preliminary data.</text>
</comment>
<feature type="domain" description="4Fe-4S ferredoxin-type" evidence="8">
    <location>
        <begin position="83"/>
        <end position="112"/>
    </location>
</feature>
<dbReference type="Pfam" id="PF13247">
    <property type="entry name" value="Fer4_11"/>
    <property type="match status" value="1"/>
</dbReference>
<evidence type="ECO:0000259" key="8">
    <source>
        <dbReference type="PROSITE" id="PS51379"/>
    </source>
</evidence>
<dbReference type="EMBL" id="AFZX01000005">
    <property type="protein sequence ID" value="EHL09095.1"/>
    <property type="molecule type" value="Genomic_DNA"/>
</dbReference>
<evidence type="ECO:0000256" key="3">
    <source>
        <dbReference type="ARBA" id="ARBA00022723"/>
    </source>
</evidence>
<dbReference type="PROSITE" id="PS51379">
    <property type="entry name" value="4FE4S_FER_2"/>
    <property type="match status" value="3"/>
</dbReference>
<gene>
    <name evidence="9" type="ORF">HMPREF0322_00126</name>
</gene>